<feature type="transmembrane region" description="Helical" evidence="7">
    <location>
        <begin position="216"/>
        <end position="239"/>
    </location>
</feature>
<evidence type="ECO:0000256" key="7">
    <source>
        <dbReference type="SAM" id="Phobius"/>
    </source>
</evidence>
<evidence type="ECO:0000256" key="1">
    <source>
        <dbReference type="ARBA" id="ARBA00004651"/>
    </source>
</evidence>
<dbReference type="Pfam" id="PF01311">
    <property type="entry name" value="Bac_export_1"/>
    <property type="match status" value="1"/>
</dbReference>
<dbReference type="InterPro" id="IPR002010">
    <property type="entry name" value="T3SS_IM_R"/>
</dbReference>
<evidence type="ECO:0000313" key="9">
    <source>
        <dbReference type="Proteomes" id="UP000321484"/>
    </source>
</evidence>
<evidence type="ECO:0000256" key="3">
    <source>
        <dbReference type="ARBA" id="ARBA00022475"/>
    </source>
</evidence>
<dbReference type="PRINTS" id="PR00953">
    <property type="entry name" value="TYPE3IMRPROT"/>
</dbReference>
<feature type="transmembrane region" description="Helical" evidence="7">
    <location>
        <begin position="131"/>
        <end position="150"/>
    </location>
</feature>
<keyword evidence="3" id="KW-1003">Cell membrane</keyword>
<gene>
    <name evidence="8" type="ORF">AFE02nite_23430</name>
</gene>
<feature type="transmembrane region" description="Helical" evidence="7">
    <location>
        <begin position="77"/>
        <end position="98"/>
    </location>
</feature>
<dbReference type="AlphaFoldDB" id="A0A511YZK7"/>
<feature type="transmembrane region" description="Helical" evidence="7">
    <location>
        <begin position="38"/>
        <end position="57"/>
    </location>
</feature>
<evidence type="ECO:0000256" key="6">
    <source>
        <dbReference type="ARBA" id="ARBA00023136"/>
    </source>
</evidence>
<feature type="transmembrane region" description="Helical" evidence="7">
    <location>
        <begin position="6"/>
        <end position="26"/>
    </location>
</feature>
<name>A0A511YZK7_9CELL</name>
<keyword evidence="8" id="KW-0969">Cilium</keyword>
<comment type="similarity">
    <text evidence="2">Belongs to the FliR/MopE/SpaR family.</text>
</comment>
<keyword evidence="9" id="KW-1185">Reference proteome</keyword>
<protein>
    <submittedName>
        <fullName evidence="8">Flagellar biosynthetic protein FliR</fullName>
    </submittedName>
</protein>
<organism evidence="8 9">
    <name type="scientific">Actinotalea fermentans</name>
    <dbReference type="NCBI Taxonomy" id="43671"/>
    <lineage>
        <taxon>Bacteria</taxon>
        <taxon>Bacillati</taxon>
        <taxon>Actinomycetota</taxon>
        <taxon>Actinomycetes</taxon>
        <taxon>Micrococcales</taxon>
        <taxon>Cellulomonadaceae</taxon>
        <taxon>Actinotalea</taxon>
    </lineage>
</organism>
<evidence type="ECO:0000256" key="2">
    <source>
        <dbReference type="ARBA" id="ARBA00009772"/>
    </source>
</evidence>
<evidence type="ECO:0000256" key="5">
    <source>
        <dbReference type="ARBA" id="ARBA00022989"/>
    </source>
</evidence>
<dbReference type="PANTHER" id="PTHR30065">
    <property type="entry name" value="FLAGELLAR BIOSYNTHETIC PROTEIN FLIR"/>
    <property type="match status" value="1"/>
</dbReference>
<keyword evidence="6 7" id="KW-0472">Membrane</keyword>
<accession>A0A511YZK7</accession>
<keyword evidence="5 7" id="KW-1133">Transmembrane helix</keyword>
<keyword evidence="8" id="KW-0966">Cell projection</keyword>
<reference evidence="8 9" key="1">
    <citation type="submission" date="2019-07" db="EMBL/GenBank/DDBJ databases">
        <title>Whole genome shotgun sequence of Actinotalea fermentans NBRC 105374.</title>
        <authorList>
            <person name="Hosoyama A."/>
            <person name="Uohara A."/>
            <person name="Ohji S."/>
            <person name="Ichikawa N."/>
        </authorList>
    </citation>
    <scope>NUCLEOTIDE SEQUENCE [LARGE SCALE GENOMIC DNA]</scope>
    <source>
        <strain evidence="8 9">NBRC 105374</strain>
    </source>
</reference>
<dbReference type="GO" id="GO:0005886">
    <property type="term" value="C:plasma membrane"/>
    <property type="evidence" value="ECO:0007669"/>
    <property type="project" value="UniProtKB-SubCell"/>
</dbReference>
<feature type="transmembrane region" description="Helical" evidence="7">
    <location>
        <begin position="182"/>
        <end position="204"/>
    </location>
</feature>
<evidence type="ECO:0000313" key="8">
    <source>
        <dbReference type="EMBL" id="GEN80609.1"/>
    </source>
</evidence>
<dbReference type="Proteomes" id="UP000321484">
    <property type="component" value="Unassembled WGS sequence"/>
</dbReference>
<proteinExistence type="inferred from homology"/>
<sequence>MITLPLAGLEVVMLAGVRIAAFLVIAPPFAHRGIPGTVKAMLATALGLLVAPRAIAAGGPELGTTIASGTAQFLGGVALQAVIGAGLGFLVMLVFGAVTSAGNLIDLFGGFQLAQAFDPMAMNNGAQFSRLYQTSAVVLLFASGGYQLMIAGLSRTFEALPIGTPLDLAALGQAATTGLTDMFIASLQIAGPLIAVLFLADVGLGLLTRVAPALNAFALGFPLKILLTIVLGVSAYLALPEIVGALTGDAVTTVLEVAR</sequence>
<comment type="caution">
    <text evidence="8">The sequence shown here is derived from an EMBL/GenBank/DDBJ whole genome shotgun (WGS) entry which is preliminary data.</text>
</comment>
<comment type="subcellular location">
    <subcellularLocation>
        <location evidence="1">Cell membrane</location>
        <topology evidence="1">Multi-pass membrane protein</topology>
    </subcellularLocation>
</comment>
<dbReference type="GO" id="GO:0006605">
    <property type="term" value="P:protein targeting"/>
    <property type="evidence" value="ECO:0007669"/>
    <property type="project" value="InterPro"/>
</dbReference>
<dbReference type="EMBL" id="BJYK01000008">
    <property type="protein sequence ID" value="GEN80609.1"/>
    <property type="molecule type" value="Genomic_DNA"/>
</dbReference>
<dbReference type="PANTHER" id="PTHR30065:SF1">
    <property type="entry name" value="SURFACE PRESENTATION OF ANTIGENS PROTEIN SPAR"/>
    <property type="match status" value="1"/>
</dbReference>
<keyword evidence="8" id="KW-0282">Flagellum</keyword>
<keyword evidence="4 7" id="KW-0812">Transmembrane</keyword>
<evidence type="ECO:0000256" key="4">
    <source>
        <dbReference type="ARBA" id="ARBA00022692"/>
    </source>
</evidence>